<feature type="transmembrane region" description="Helical" evidence="6">
    <location>
        <begin position="411"/>
        <end position="433"/>
    </location>
</feature>
<feature type="transmembrane region" description="Helical" evidence="6">
    <location>
        <begin position="20"/>
        <end position="40"/>
    </location>
</feature>
<evidence type="ECO:0000256" key="2">
    <source>
        <dbReference type="ARBA" id="ARBA00008335"/>
    </source>
</evidence>
<dbReference type="PANTHER" id="PTHR23121:SF10">
    <property type="entry name" value="MAJOR FACILITATOR SUPERFAMILY DOMAIN-CONTAINING PROTEIN 4A"/>
    <property type="match status" value="1"/>
</dbReference>
<evidence type="ECO:0000256" key="3">
    <source>
        <dbReference type="ARBA" id="ARBA00022692"/>
    </source>
</evidence>
<dbReference type="FunFam" id="1.20.1250.20:FF:000200">
    <property type="entry name" value="Major facilitator superfamily domain-containing protein 4A"/>
    <property type="match status" value="1"/>
</dbReference>
<dbReference type="FunFam" id="1.20.1250.20:FF:000459">
    <property type="entry name" value="Major facilitator superfamily domain containing 4A"/>
    <property type="match status" value="1"/>
</dbReference>
<protein>
    <submittedName>
        <fullName evidence="7">Major facilitator superfamily domain containing 4Ab</fullName>
    </submittedName>
</protein>
<evidence type="ECO:0000256" key="1">
    <source>
        <dbReference type="ARBA" id="ARBA00004141"/>
    </source>
</evidence>
<dbReference type="Ensembl" id="ENSCCRT00020118918.1">
    <property type="protein sequence ID" value="ENSCCRP00020108852.1"/>
    <property type="gene ID" value="ENSCCRG00020049559.1"/>
</dbReference>
<organism evidence="7 8">
    <name type="scientific">Cyprinus carpio</name>
    <name type="common">Common carp</name>
    <dbReference type="NCBI Taxonomy" id="7962"/>
    <lineage>
        <taxon>Eukaryota</taxon>
        <taxon>Metazoa</taxon>
        <taxon>Chordata</taxon>
        <taxon>Craniata</taxon>
        <taxon>Vertebrata</taxon>
        <taxon>Euteleostomi</taxon>
        <taxon>Actinopterygii</taxon>
        <taxon>Neopterygii</taxon>
        <taxon>Teleostei</taxon>
        <taxon>Ostariophysi</taxon>
        <taxon>Cypriniformes</taxon>
        <taxon>Cyprinidae</taxon>
        <taxon>Cyprininae</taxon>
        <taxon>Cyprinus</taxon>
    </lineage>
</organism>
<dbReference type="SUPFAM" id="SSF103473">
    <property type="entry name" value="MFS general substrate transporter"/>
    <property type="match status" value="1"/>
</dbReference>
<accession>A0A8C2KFJ9</accession>
<evidence type="ECO:0000256" key="4">
    <source>
        <dbReference type="ARBA" id="ARBA00022989"/>
    </source>
</evidence>
<comment type="similarity">
    <text evidence="2">Belongs to the major facilitator superfamily.</text>
</comment>
<feature type="transmembrane region" description="Helical" evidence="6">
    <location>
        <begin position="378"/>
        <end position="399"/>
    </location>
</feature>
<feature type="transmembrane region" description="Helical" evidence="6">
    <location>
        <begin position="322"/>
        <end position="341"/>
    </location>
</feature>
<reference evidence="7" key="1">
    <citation type="submission" date="2025-08" db="UniProtKB">
        <authorList>
            <consortium name="Ensembl"/>
        </authorList>
    </citation>
    <scope>IDENTIFICATION</scope>
</reference>
<sequence>MGGRILTLFRRNCQHTLTYWSVFFSFGLSIAFLGPTIQDLKCQTGSTLQEITWMFFSQQLCLLIGSSIGGAFTKTLFWALTALFLSSLIISVVFAIIPLCLAMGIIDTIANIQLVSIYKKDSAIFLQALHFFIGLGALVSPLIADPFISEHCLGSNSTENATEIIHHFRSSFRSPVILTENSPHSEPVEEKANVAYAFWIMALINLPVPIAVFVLMYQEKLLPFCPNSTPRLLDKDELAMETKAPEGTEISEPDDAGFHHGGHGNIFSCCMNGSLRGLPVTFFGIHILGGLVLFMTEGIMGVYAGFVYTYAVSAPMSLHAKMAAYLNCIFWAAVTAGRLVSIPLSYRFRSVHLLVMNLAGVIVTLLLLLILYTNRVFLFVGTTLLGLFISSVFPCLVAYTEDILEYRGCATTVLVTTAGMGEMTLQVLVGSLIQKKGTYSFLVCGLVIGCLGFVFFLSVILCNHIHRNLTGKTYMVILSVLVNR</sequence>
<feature type="transmembrane region" description="Helical" evidence="6">
    <location>
        <begin position="123"/>
        <end position="144"/>
    </location>
</feature>
<dbReference type="PANTHER" id="PTHR23121">
    <property type="entry name" value="SODIUM-DEPENDENT GLUCOSE TRANSPORTER 1"/>
    <property type="match status" value="1"/>
</dbReference>
<feature type="transmembrane region" description="Helical" evidence="6">
    <location>
        <begin position="280"/>
        <end position="310"/>
    </location>
</feature>
<dbReference type="Proteomes" id="UP000694701">
    <property type="component" value="Unplaced"/>
</dbReference>
<keyword evidence="5 6" id="KW-0472">Membrane</keyword>
<feature type="transmembrane region" description="Helical" evidence="6">
    <location>
        <begin position="353"/>
        <end position="372"/>
    </location>
</feature>
<keyword evidence="4 6" id="KW-1133">Transmembrane helix</keyword>
<evidence type="ECO:0000256" key="5">
    <source>
        <dbReference type="ARBA" id="ARBA00023136"/>
    </source>
</evidence>
<proteinExistence type="inferred from homology"/>
<keyword evidence="3 6" id="KW-0812">Transmembrane</keyword>
<feature type="transmembrane region" description="Helical" evidence="6">
    <location>
        <begin position="439"/>
        <end position="462"/>
    </location>
</feature>
<evidence type="ECO:0000313" key="8">
    <source>
        <dbReference type="Proteomes" id="UP000694701"/>
    </source>
</evidence>
<dbReference type="InterPro" id="IPR036259">
    <property type="entry name" value="MFS_trans_sf"/>
</dbReference>
<dbReference type="Gene3D" id="1.20.1250.20">
    <property type="entry name" value="MFS general substrate transporter like domains"/>
    <property type="match status" value="1"/>
</dbReference>
<dbReference type="AlphaFoldDB" id="A0A8C2KFJ9"/>
<feature type="transmembrane region" description="Helical" evidence="6">
    <location>
        <begin position="196"/>
        <end position="217"/>
    </location>
</feature>
<dbReference type="GO" id="GO:0016020">
    <property type="term" value="C:membrane"/>
    <property type="evidence" value="ECO:0007669"/>
    <property type="project" value="UniProtKB-SubCell"/>
</dbReference>
<name>A0A8C2KFJ9_CYPCA</name>
<feature type="transmembrane region" description="Helical" evidence="6">
    <location>
        <begin position="78"/>
        <end position="102"/>
    </location>
</feature>
<evidence type="ECO:0000313" key="7">
    <source>
        <dbReference type="Ensembl" id="ENSCCRP00020108852.1"/>
    </source>
</evidence>
<evidence type="ECO:0000256" key="6">
    <source>
        <dbReference type="SAM" id="Phobius"/>
    </source>
</evidence>
<comment type="subcellular location">
    <subcellularLocation>
        <location evidence="1">Membrane</location>
        <topology evidence="1">Multi-pass membrane protein</topology>
    </subcellularLocation>
</comment>